<proteinExistence type="predicted"/>
<sequence>MIIILLRFDGGSTEEEHDIAHIASSIKLPASCGLFFLPGLHCCGVGCAQPPQSHTDVCSRGCLRLPPCISTNPFEKTTSAIF</sequence>
<accession>A0A2M9WET2</accession>
<protein>
    <submittedName>
        <fullName evidence="1">Uncharacterized protein</fullName>
    </submittedName>
</protein>
<dbReference type="AlphaFoldDB" id="A0A2M9WET2"/>
<dbReference type="Proteomes" id="UP000232062">
    <property type="component" value="Unassembled WGS sequence"/>
</dbReference>
<organism evidence="1 2">
    <name type="scientific">Pantoea rodasii</name>
    <dbReference type="NCBI Taxonomy" id="1076549"/>
    <lineage>
        <taxon>Bacteria</taxon>
        <taxon>Pseudomonadati</taxon>
        <taxon>Pseudomonadota</taxon>
        <taxon>Gammaproteobacteria</taxon>
        <taxon>Enterobacterales</taxon>
        <taxon>Erwiniaceae</taxon>
        <taxon>Pantoea</taxon>
    </lineage>
</organism>
<evidence type="ECO:0000313" key="1">
    <source>
        <dbReference type="EMBL" id="PJZ06055.1"/>
    </source>
</evidence>
<gene>
    <name evidence="1" type="ORF">PRCB_04830</name>
</gene>
<comment type="caution">
    <text evidence="1">The sequence shown here is derived from an EMBL/GenBank/DDBJ whole genome shotgun (WGS) entry which is preliminary data.</text>
</comment>
<evidence type="ECO:0000313" key="2">
    <source>
        <dbReference type="Proteomes" id="UP000232062"/>
    </source>
</evidence>
<reference evidence="1 2" key="1">
    <citation type="submission" date="2017-11" db="EMBL/GenBank/DDBJ databases">
        <title>The genome sequence of Pantoea rodasii DSM 26611.</title>
        <authorList>
            <person name="Gao J."/>
            <person name="Mao X."/>
            <person name="Sun J."/>
        </authorList>
    </citation>
    <scope>NUCLEOTIDE SEQUENCE [LARGE SCALE GENOMIC DNA]</scope>
    <source>
        <strain evidence="1 2">DSM 26611</strain>
    </source>
</reference>
<dbReference type="EMBL" id="PIQI01000011">
    <property type="protein sequence ID" value="PJZ06055.1"/>
    <property type="molecule type" value="Genomic_DNA"/>
</dbReference>
<keyword evidence="2" id="KW-1185">Reference proteome</keyword>
<name>A0A2M9WET2_9GAMM</name>